<dbReference type="PANTHER" id="PTHR31175">
    <property type="entry name" value="AUXIN-RESPONSIVE FAMILY PROTEIN"/>
    <property type="match status" value="1"/>
</dbReference>
<evidence type="ECO:0000256" key="1">
    <source>
        <dbReference type="ARBA" id="ARBA00006974"/>
    </source>
</evidence>
<dbReference type="Proteomes" id="UP001370490">
    <property type="component" value="Unassembled WGS sequence"/>
</dbReference>
<dbReference type="PANTHER" id="PTHR31175:SF120">
    <property type="entry name" value="OS09G0547100 PROTEIN"/>
    <property type="match status" value="1"/>
</dbReference>
<evidence type="ECO:0000313" key="3">
    <source>
        <dbReference type="Proteomes" id="UP001370490"/>
    </source>
</evidence>
<accession>A0AAN8VRW2</accession>
<sequence length="126" mass="14017">MISTKKFIALAKKWRKKAGTGSRPKSPHGLADTGHFVVYSMDRTRLVVPLTCLRSKVFIELLKMSEKEFGLPSDGPIKLPCDVASVECIVLLLIQRSVPLEREHSLLAVNPDEMQKSKKARFAPTG</sequence>
<proteinExistence type="inferred from homology"/>
<reference evidence="2 3" key="1">
    <citation type="submission" date="2023-12" db="EMBL/GenBank/DDBJ databases">
        <title>A high-quality genome assembly for Dillenia turbinata (Dilleniales).</title>
        <authorList>
            <person name="Chanderbali A."/>
        </authorList>
    </citation>
    <scope>NUCLEOTIDE SEQUENCE [LARGE SCALE GENOMIC DNA]</scope>
    <source>
        <strain evidence="2">LSX21</strain>
        <tissue evidence="2">Leaf</tissue>
    </source>
</reference>
<evidence type="ECO:0000313" key="2">
    <source>
        <dbReference type="EMBL" id="KAK6939050.1"/>
    </source>
</evidence>
<name>A0AAN8VRW2_9MAGN</name>
<dbReference type="InterPro" id="IPR003676">
    <property type="entry name" value="SAUR_fam"/>
</dbReference>
<dbReference type="EMBL" id="JBAMMX010000006">
    <property type="protein sequence ID" value="KAK6939050.1"/>
    <property type="molecule type" value="Genomic_DNA"/>
</dbReference>
<organism evidence="2 3">
    <name type="scientific">Dillenia turbinata</name>
    <dbReference type="NCBI Taxonomy" id="194707"/>
    <lineage>
        <taxon>Eukaryota</taxon>
        <taxon>Viridiplantae</taxon>
        <taxon>Streptophyta</taxon>
        <taxon>Embryophyta</taxon>
        <taxon>Tracheophyta</taxon>
        <taxon>Spermatophyta</taxon>
        <taxon>Magnoliopsida</taxon>
        <taxon>eudicotyledons</taxon>
        <taxon>Gunneridae</taxon>
        <taxon>Pentapetalae</taxon>
        <taxon>Dilleniales</taxon>
        <taxon>Dilleniaceae</taxon>
        <taxon>Dillenia</taxon>
    </lineage>
</organism>
<keyword evidence="3" id="KW-1185">Reference proteome</keyword>
<dbReference type="AlphaFoldDB" id="A0AAN8VRW2"/>
<protein>
    <submittedName>
        <fullName evidence="2">Small auxin-up RNA</fullName>
    </submittedName>
</protein>
<dbReference type="Pfam" id="PF02519">
    <property type="entry name" value="Auxin_inducible"/>
    <property type="match status" value="1"/>
</dbReference>
<dbReference type="GO" id="GO:0009733">
    <property type="term" value="P:response to auxin"/>
    <property type="evidence" value="ECO:0007669"/>
    <property type="project" value="InterPro"/>
</dbReference>
<comment type="similarity">
    <text evidence="1">Belongs to the ARG7 family.</text>
</comment>
<gene>
    <name evidence="2" type="ORF">RJ641_032558</name>
</gene>
<comment type="caution">
    <text evidence="2">The sequence shown here is derived from an EMBL/GenBank/DDBJ whole genome shotgun (WGS) entry which is preliminary data.</text>
</comment>